<sequence>MKTMQIFEPAMCCPTGLCGVGLDTELLRISAVVETLKKHGVLVERFNLNNAPTEFITHQTINDFINDKGPEGLPVIVLDDEIVLSGRYPANEELAEWLELPAELLKMPEESGSADCCCGSGRCF</sequence>
<dbReference type="GO" id="GO:0046685">
    <property type="term" value="P:response to arsenic-containing substance"/>
    <property type="evidence" value="ECO:0007669"/>
    <property type="project" value="InterPro"/>
</dbReference>
<protein>
    <recommendedName>
        <fullName evidence="3">Arsenic resistance operon repressor</fullName>
    </recommendedName>
</protein>
<dbReference type="InterPro" id="IPR010712">
    <property type="entry name" value="Arsenical-R_ArsD"/>
</dbReference>
<dbReference type="InParanoid" id="A0A0J6ZRV9"/>
<proteinExistence type="predicted"/>
<comment type="caution">
    <text evidence="1">The sequence shown here is derived from an EMBL/GenBank/DDBJ whole genome shotgun (WGS) entry which is preliminary data.</text>
</comment>
<accession>A0A0J6ZRV9</accession>
<gene>
    <name evidence="1" type="ORF">AB840_00720</name>
</gene>
<name>A0A0J6ZRV9_9FIRM</name>
<dbReference type="EMBL" id="LEKT01000002">
    <property type="protein sequence ID" value="KMO87691.1"/>
    <property type="molecule type" value="Genomic_DNA"/>
</dbReference>
<evidence type="ECO:0008006" key="3">
    <source>
        <dbReference type="Google" id="ProtNLM"/>
    </source>
</evidence>
<dbReference type="Pfam" id="PF06953">
    <property type="entry name" value="ArsD"/>
    <property type="match status" value="1"/>
</dbReference>
<dbReference type="RefSeq" id="WP_048512911.1">
    <property type="nucleotide sequence ID" value="NZ_FUXD01000013.1"/>
</dbReference>
<dbReference type="PATRIC" id="fig|1122219.3.peg.158"/>
<keyword evidence="2" id="KW-1185">Reference proteome</keyword>
<evidence type="ECO:0000313" key="1">
    <source>
        <dbReference type="EMBL" id="KMO87691.1"/>
    </source>
</evidence>
<dbReference type="STRING" id="39029.BSR42_07415"/>
<organism evidence="1 2">
    <name type="scientific">Megasphaera cerevisiae DSM 20462</name>
    <dbReference type="NCBI Taxonomy" id="1122219"/>
    <lineage>
        <taxon>Bacteria</taxon>
        <taxon>Bacillati</taxon>
        <taxon>Bacillota</taxon>
        <taxon>Negativicutes</taxon>
        <taxon>Veillonellales</taxon>
        <taxon>Veillonellaceae</taxon>
        <taxon>Megasphaera</taxon>
    </lineage>
</organism>
<dbReference type="GO" id="GO:0045892">
    <property type="term" value="P:negative regulation of DNA-templated transcription"/>
    <property type="evidence" value="ECO:0007669"/>
    <property type="project" value="InterPro"/>
</dbReference>
<dbReference type="Gene3D" id="3.40.30.10">
    <property type="entry name" value="Glutaredoxin"/>
    <property type="match status" value="1"/>
</dbReference>
<evidence type="ECO:0000313" key="2">
    <source>
        <dbReference type="Proteomes" id="UP000036503"/>
    </source>
</evidence>
<dbReference type="NCBIfam" id="NF033727">
    <property type="entry name" value="chaperon_ArsD"/>
    <property type="match status" value="1"/>
</dbReference>
<reference evidence="1 2" key="1">
    <citation type="submission" date="2015-06" db="EMBL/GenBank/DDBJ databases">
        <title>Draft genome sequence of beer spoilage bacterium Megasphaera cerevisiae type strain 20462.</title>
        <authorList>
            <person name="Kutumbaka K."/>
            <person name="Pasmowitz J."/>
            <person name="Mategko J."/>
            <person name="Reyes D."/>
            <person name="Friedrich A."/>
            <person name="Han S."/>
            <person name="Martens-Habbena W."/>
            <person name="Neal-McKinney J."/>
            <person name="Janagama H.K."/>
            <person name="Nadala C."/>
            <person name="Samadpour M."/>
        </authorList>
    </citation>
    <scope>NUCLEOTIDE SEQUENCE [LARGE SCALE GENOMIC DNA]</scope>
    <source>
        <strain evidence="1 2">DSM 20462</strain>
    </source>
</reference>
<dbReference type="Proteomes" id="UP000036503">
    <property type="component" value="Unassembled WGS sequence"/>
</dbReference>
<dbReference type="AlphaFoldDB" id="A0A0J6ZRV9"/>
<dbReference type="OrthoDB" id="9801358at2"/>
<dbReference type="GO" id="GO:0003677">
    <property type="term" value="F:DNA binding"/>
    <property type="evidence" value="ECO:0007669"/>
    <property type="project" value="InterPro"/>
</dbReference>